<evidence type="ECO:0000256" key="2">
    <source>
        <dbReference type="ARBA" id="ARBA00012755"/>
    </source>
</evidence>
<evidence type="ECO:0000256" key="3">
    <source>
        <dbReference type="ARBA" id="ARBA00022801"/>
    </source>
</evidence>
<name>A0A1X2J123_9FUNG</name>
<reference evidence="5 6" key="1">
    <citation type="submission" date="2016-07" db="EMBL/GenBank/DDBJ databases">
        <title>Pervasive Adenine N6-methylation of Active Genes in Fungi.</title>
        <authorList>
            <consortium name="DOE Joint Genome Institute"/>
            <person name="Mondo S.J."/>
            <person name="Dannebaum R.O."/>
            <person name="Kuo R.C."/>
            <person name="Labutti K."/>
            <person name="Haridas S."/>
            <person name="Kuo A."/>
            <person name="Salamov A."/>
            <person name="Ahrendt S.R."/>
            <person name="Lipzen A."/>
            <person name="Sullivan W."/>
            <person name="Andreopoulos W.B."/>
            <person name="Clum A."/>
            <person name="Lindquist E."/>
            <person name="Daum C."/>
            <person name="Ramamoorthy G.K."/>
            <person name="Gryganskyi A."/>
            <person name="Culley D."/>
            <person name="Magnuson J.K."/>
            <person name="James T.Y."/>
            <person name="O'Malley M.A."/>
            <person name="Stajich J.E."/>
            <person name="Spatafora J.W."/>
            <person name="Visel A."/>
            <person name="Grigoriev I.V."/>
        </authorList>
    </citation>
    <scope>NUCLEOTIDE SEQUENCE [LARGE SCALE GENOMIC DNA]</scope>
    <source>
        <strain evidence="5 6">NRRL 1336</strain>
    </source>
</reference>
<evidence type="ECO:0000256" key="1">
    <source>
        <dbReference type="ARBA" id="ARBA00001255"/>
    </source>
</evidence>
<dbReference type="InterPro" id="IPR002252">
    <property type="entry name" value="Glyco_hydro_36"/>
</dbReference>
<accession>A0A1X2J123</accession>
<dbReference type="Proteomes" id="UP000193560">
    <property type="component" value="Unassembled WGS sequence"/>
</dbReference>
<keyword evidence="4" id="KW-0326">Glycosidase</keyword>
<dbReference type="InterPro" id="IPR017853">
    <property type="entry name" value="GH"/>
</dbReference>
<proteinExistence type="predicted"/>
<protein>
    <recommendedName>
        <fullName evidence="2">alpha-galactosidase</fullName>
        <ecNumber evidence="2">3.2.1.22</ecNumber>
    </recommendedName>
</protein>
<dbReference type="EMBL" id="MCGE01000002">
    <property type="protein sequence ID" value="ORZ24671.1"/>
    <property type="molecule type" value="Genomic_DNA"/>
</dbReference>
<dbReference type="GO" id="GO:0004557">
    <property type="term" value="F:alpha-galactosidase activity"/>
    <property type="evidence" value="ECO:0007669"/>
    <property type="project" value="UniProtKB-EC"/>
</dbReference>
<comment type="catalytic activity">
    <reaction evidence="1">
        <text>Hydrolysis of terminal, non-reducing alpha-D-galactose residues in alpha-D-galactosides, including galactose oligosaccharides, galactomannans and galactolipids.</text>
        <dbReference type="EC" id="3.2.1.22"/>
    </reaction>
</comment>
<dbReference type="Pfam" id="PF02065">
    <property type="entry name" value="Melibiase"/>
    <property type="match status" value="1"/>
</dbReference>
<sequence length="764" mass="86608">MSLSPAFFQTASARVDISYQVVSSPNCEVIKRKDAIVRPGTDYNDANLILTITCAKAEDGGYLLYILIKPKTNIELVHFEAKFSTVLTDQKMLANGFQSWSQTREFGANDRIADMKKSVAWYTQYNLQGDYDIFAHSGEKGQIHSSSYTHFRDIHNNITFFGSLSENLGYTYFKGDFNTNTFGIYKDVLGKSVAANQSCALIKVWMNQGHDAECLLWDSYASFFEDRRVIQEGQATRRHVNGWTSWYNYYGDVSESIIMENIQALKKHQYPIDIFQIDDGFQTAIGDWLSINNKFPSGMKPIATKIKEAGFKSGLWLAPYMVGFTSDIAKKYPHWLIQDETTGKPVVASPNWGGAYGLDIYQPEARNYLKTVFDTVLRDWGFDMVKLDFCYAAAMIPRLGKSRGEILWDAMNLIRDLAGPDKLILGCGVPLAAAWRKVDYCRIGSDVANWWEDSKLKYLHVRERVSTANSLTSTLFRWTMSDRMFGNDPDVMILRNKNNKLKPDERYTLCVLNNILGALVFISDNVAEYGPDEHLLYGATFPKIVPIVDSVIEFRPSVFMIRFMVMGQNEKTAPRRYTTYANLSDEDQTIYLPPSQPPAIPSSAVTGDIKDTRDKEEPTHLFFATDNDMHMVTPDRDAPLFYHPSSCFTLKTHETKTFMHIPRPAKDKIVFLGSASHIVPGTEIESIQHTPGQGIKLTFCKQNTRKHRVYLGMGDYLEDRSKKTATEQPELKVNGQSVSWEYIPVEGKGEGRPSSQIRVAVMEA</sequence>
<gene>
    <name evidence="5" type="ORF">BCR42DRAFT_343087</name>
</gene>
<dbReference type="InterPro" id="IPR050985">
    <property type="entry name" value="Alpha-glycosidase_related"/>
</dbReference>
<evidence type="ECO:0000256" key="4">
    <source>
        <dbReference type="ARBA" id="ARBA00023295"/>
    </source>
</evidence>
<dbReference type="AlphaFoldDB" id="A0A1X2J123"/>
<dbReference type="STRING" id="90262.A0A1X2J123"/>
<dbReference type="Gene3D" id="3.20.20.70">
    <property type="entry name" value="Aldolase class I"/>
    <property type="match status" value="1"/>
</dbReference>
<dbReference type="InterPro" id="IPR013785">
    <property type="entry name" value="Aldolase_TIM"/>
</dbReference>
<dbReference type="OrthoDB" id="5795902at2759"/>
<evidence type="ECO:0000313" key="5">
    <source>
        <dbReference type="EMBL" id="ORZ24671.1"/>
    </source>
</evidence>
<dbReference type="CDD" id="cd14791">
    <property type="entry name" value="GH36"/>
    <property type="match status" value="1"/>
</dbReference>
<comment type="caution">
    <text evidence="5">The sequence shown here is derived from an EMBL/GenBank/DDBJ whole genome shotgun (WGS) entry which is preliminary data.</text>
</comment>
<keyword evidence="6" id="KW-1185">Reference proteome</keyword>
<organism evidence="5 6">
    <name type="scientific">Absidia repens</name>
    <dbReference type="NCBI Taxonomy" id="90262"/>
    <lineage>
        <taxon>Eukaryota</taxon>
        <taxon>Fungi</taxon>
        <taxon>Fungi incertae sedis</taxon>
        <taxon>Mucoromycota</taxon>
        <taxon>Mucoromycotina</taxon>
        <taxon>Mucoromycetes</taxon>
        <taxon>Mucorales</taxon>
        <taxon>Cunninghamellaceae</taxon>
        <taxon>Absidia</taxon>
    </lineage>
</organism>
<dbReference type="PANTHER" id="PTHR43053:SF3">
    <property type="entry name" value="ALPHA-GALACTOSIDASE C-RELATED"/>
    <property type="match status" value="1"/>
</dbReference>
<dbReference type="GO" id="GO:0016052">
    <property type="term" value="P:carbohydrate catabolic process"/>
    <property type="evidence" value="ECO:0007669"/>
    <property type="project" value="InterPro"/>
</dbReference>
<evidence type="ECO:0000313" key="6">
    <source>
        <dbReference type="Proteomes" id="UP000193560"/>
    </source>
</evidence>
<dbReference type="SUPFAM" id="SSF51445">
    <property type="entry name" value="(Trans)glycosidases"/>
    <property type="match status" value="1"/>
</dbReference>
<keyword evidence="3 5" id="KW-0378">Hydrolase</keyword>
<dbReference type="PANTHER" id="PTHR43053">
    <property type="entry name" value="GLYCOSIDASE FAMILY 31"/>
    <property type="match status" value="1"/>
</dbReference>
<dbReference type="EC" id="3.2.1.22" evidence="2"/>